<dbReference type="InterPro" id="IPR032675">
    <property type="entry name" value="LRR_dom_sf"/>
</dbReference>
<dbReference type="EMBL" id="RBNJ01003748">
    <property type="protein sequence ID" value="RUS30557.1"/>
    <property type="molecule type" value="Genomic_DNA"/>
</dbReference>
<dbReference type="SUPFAM" id="SSF52047">
    <property type="entry name" value="RNI-like"/>
    <property type="match status" value="1"/>
</dbReference>
<proteinExistence type="predicted"/>
<dbReference type="InterPro" id="IPR036047">
    <property type="entry name" value="F-box-like_dom_sf"/>
</dbReference>
<feature type="domain" description="F-box" evidence="1">
    <location>
        <begin position="22"/>
        <end position="67"/>
    </location>
</feature>
<organism evidence="2 3">
    <name type="scientific">Jimgerdemannia flammicorona</name>
    <dbReference type="NCBI Taxonomy" id="994334"/>
    <lineage>
        <taxon>Eukaryota</taxon>
        <taxon>Fungi</taxon>
        <taxon>Fungi incertae sedis</taxon>
        <taxon>Mucoromycota</taxon>
        <taxon>Mucoromycotina</taxon>
        <taxon>Endogonomycetes</taxon>
        <taxon>Endogonales</taxon>
        <taxon>Endogonaceae</taxon>
        <taxon>Jimgerdemannia</taxon>
    </lineage>
</organism>
<dbReference type="AlphaFoldDB" id="A0A433QLB6"/>
<evidence type="ECO:0000313" key="2">
    <source>
        <dbReference type="EMBL" id="RUS30557.1"/>
    </source>
</evidence>
<dbReference type="Gene3D" id="1.20.1280.50">
    <property type="match status" value="1"/>
</dbReference>
<keyword evidence="3" id="KW-1185">Reference proteome</keyword>
<reference evidence="2 3" key="1">
    <citation type="journal article" date="2018" name="New Phytol.">
        <title>Phylogenomics of Endogonaceae and evolution of mycorrhizas within Mucoromycota.</title>
        <authorList>
            <person name="Chang Y."/>
            <person name="Desiro A."/>
            <person name="Na H."/>
            <person name="Sandor L."/>
            <person name="Lipzen A."/>
            <person name="Clum A."/>
            <person name="Barry K."/>
            <person name="Grigoriev I.V."/>
            <person name="Martin F.M."/>
            <person name="Stajich J.E."/>
            <person name="Smith M.E."/>
            <person name="Bonito G."/>
            <person name="Spatafora J.W."/>
        </authorList>
    </citation>
    <scope>NUCLEOTIDE SEQUENCE [LARGE SCALE GENOMIC DNA]</scope>
    <source>
        <strain evidence="2 3">AD002</strain>
    </source>
</reference>
<evidence type="ECO:0000313" key="3">
    <source>
        <dbReference type="Proteomes" id="UP000274822"/>
    </source>
</evidence>
<sequence length="394" mass="43975">MSTSLDSPHSPSLHPLRKPSPSLPAELLHEIFIHVKQFSRRDVVACSAVCRTWHGVTLPLWWERLTLDVNCLGDAKSIYHHFKAMDQFLTKYPLHCSYVQKVVINLNILSGEGEQTLGSHGLNISGGWVEERTNNLAQLPRHRLSRTNILPLIISILTMVSPIRTLQLKGFNKDSLGADLFFCALIKRSLLRHLVCLKSLHTLILTEVSIWQTIEPLIVGCQALRSLEIVGYHRLSLVKCLRQLPRFCPQLEHLRLVVMAVDSNAVSHSNTFMGMNNIGTTLSIETSIEPLLRGCRTLRTLEVFGVGEMGDVGLKAMVQYGRGLHTLAVRDSPKLTGDGIEAILRNAGVVERALRHLDMVGCSGLRGELLQALVETCPNLHTMVPPDHLKAYRK</sequence>
<dbReference type="SUPFAM" id="SSF81383">
    <property type="entry name" value="F-box domain"/>
    <property type="match status" value="1"/>
</dbReference>
<name>A0A433QLB6_9FUNG</name>
<evidence type="ECO:0000259" key="1">
    <source>
        <dbReference type="Pfam" id="PF12937"/>
    </source>
</evidence>
<dbReference type="Proteomes" id="UP000274822">
    <property type="component" value="Unassembled WGS sequence"/>
</dbReference>
<protein>
    <recommendedName>
        <fullName evidence="1">F-box domain-containing protein</fullName>
    </recommendedName>
</protein>
<gene>
    <name evidence="2" type="ORF">BC938DRAFT_479242</name>
</gene>
<dbReference type="Gene3D" id="3.80.10.10">
    <property type="entry name" value="Ribonuclease Inhibitor"/>
    <property type="match status" value="1"/>
</dbReference>
<comment type="caution">
    <text evidence="2">The sequence shown here is derived from an EMBL/GenBank/DDBJ whole genome shotgun (WGS) entry which is preliminary data.</text>
</comment>
<dbReference type="PANTHER" id="PTHR13318">
    <property type="entry name" value="PARTNER OF PAIRED, ISOFORM B-RELATED"/>
    <property type="match status" value="1"/>
</dbReference>
<dbReference type="InterPro" id="IPR001810">
    <property type="entry name" value="F-box_dom"/>
</dbReference>
<dbReference type="GO" id="GO:0031146">
    <property type="term" value="P:SCF-dependent proteasomal ubiquitin-dependent protein catabolic process"/>
    <property type="evidence" value="ECO:0007669"/>
    <property type="project" value="TreeGrafter"/>
</dbReference>
<accession>A0A433QLB6</accession>
<dbReference type="GO" id="GO:0019005">
    <property type="term" value="C:SCF ubiquitin ligase complex"/>
    <property type="evidence" value="ECO:0007669"/>
    <property type="project" value="TreeGrafter"/>
</dbReference>
<dbReference type="Pfam" id="PF12937">
    <property type="entry name" value="F-box-like"/>
    <property type="match status" value="1"/>
</dbReference>